<accession>A0A067SLU4</accession>
<dbReference type="Pfam" id="PF01753">
    <property type="entry name" value="zf-MYND"/>
    <property type="match status" value="1"/>
</dbReference>
<evidence type="ECO:0000256" key="4">
    <source>
        <dbReference type="PROSITE-ProRule" id="PRU00134"/>
    </source>
</evidence>
<dbReference type="GO" id="GO:0008270">
    <property type="term" value="F:zinc ion binding"/>
    <property type="evidence" value="ECO:0007669"/>
    <property type="project" value="UniProtKB-KW"/>
</dbReference>
<dbReference type="InterPro" id="IPR002893">
    <property type="entry name" value="Znf_MYND"/>
</dbReference>
<dbReference type="Gene3D" id="6.10.140.2220">
    <property type="match status" value="1"/>
</dbReference>
<keyword evidence="3" id="KW-0862">Zinc</keyword>
<sequence length="499" mass="56254">MDYVPTGTANCPCTDDTCPTFIAQRRLQRLGPRASVAAAADEQPDSPFLTQLANITLSDPHIRRSGAATMFIRHILEGKSTDNTDSDSDSERKRHWEIPAMGIINIFAGIFQSHSEVQDAAILREIHSSYRGILEVIWKDFPSLSPAGPAGDSRRFVAAKMINFFLHNAEMKRSMYDEKTINLVLYCWLVTSPDSTVRIEVAHTVDVMFAARDPFGNRPPPQYLQLAFKAYNIKTFVSQVNFSLKHKKMLGQPLTREISVLCEFVRVNDPFVPHFLEAGVHRQVAAAVRRQLKNARAEDESVTREVLEESGIFMQHLLQQAKDTMAMFTDLLANTCMVEIGAAALKLANKSGSEEVPAWYEIFEKIKHSMTCKNFNGCEYHATPQFLRAARTSLERVAIPTVIALQEEVVVGGERKYLVQWMALGRVLGITEESIRERYRTDRKCCNLGCPARNLGVQSSKKHTCTVCLSVFYCNRECQKSDWKTHKGECERLRQAAQG</sequence>
<evidence type="ECO:0000313" key="7">
    <source>
        <dbReference type="Proteomes" id="UP000027222"/>
    </source>
</evidence>
<dbReference type="Proteomes" id="UP000027222">
    <property type="component" value="Unassembled WGS sequence"/>
</dbReference>
<evidence type="ECO:0000313" key="6">
    <source>
        <dbReference type="EMBL" id="KDR68689.1"/>
    </source>
</evidence>
<dbReference type="PROSITE" id="PS50865">
    <property type="entry name" value="ZF_MYND_2"/>
    <property type="match status" value="1"/>
</dbReference>
<name>A0A067SLU4_GALM3</name>
<reference evidence="7" key="1">
    <citation type="journal article" date="2014" name="Proc. Natl. Acad. Sci. U.S.A.">
        <title>Extensive sampling of basidiomycete genomes demonstrates inadequacy of the white-rot/brown-rot paradigm for wood decay fungi.</title>
        <authorList>
            <person name="Riley R."/>
            <person name="Salamov A.A."/>
            <person name="Brown D.W."/>
            <person name="Nagy L.G."/>
            <person name="Floudas D."/>
            <person name="Held B.W."/>
            <person name="Levasseur A."/>
            <person name="Lombard V."/>
            <person name="Morin E."/>
            <person name="Otillar R."/>
            <person name="Lindquist E.A."/>
            <person name="Sun H."/>
            <person name="LaButti K.M."/>
            <person name="Schmutz J."/>
            <person name="Jabbour D."/>
            <person name="Luo H."/>
            <person name="Baker S.E."/>
            <person name="Pisabarro A.G."/>
            <person name="Walton J.D."/>
            <person name="Blanchette R.A."/>
            <person name="Henrissat B."/>
            <person name="Martin F."/>
            <person name="Cullen D."/>
            <person name="Hibbett D.S."/>
            <person name="Grigoriev I.V."/>
        </authorList>
    </citation>
    <scope>NUCLEOTIDE SEQUENCE [LARGE SCALE GENOMIC DNA]</scope>
    <source>
        <strain evidence="7">CBS 339.88</strain>
    </source>
</reference>
<evidence type="ECO:0000256" key="1">
    <source>
        <dbReference type="ARBA" id="ARBA00022723"/>
    </source>
</evidence>
<dbReference type="SUPFAM" id="SSF144232">
    <property type="entry name" value="HIT/MYND zinc finger-like"/>
    <property type="match status" value="1"/>
</dbReference>
<protein>
    <recommendedName>
        <fullName evidence="5">MYND-type domain-containing protein</fullName>
    </recommendedName>
</protein>
<dbReference type="EMBL" id="KL142406">
    <property type="protein sequence ID" value="KDR68689.1"/>
    <property type="molecule type" value="Genomic_DNA"/>
</dbReference>
<evidence type="ECO:0000256" key="3">
    <source>
        <dbReference type="ARBA" id="ARBA00022833"/>
    </source>
</evidence>
<dbReference type="STRING" id="685588.A0A067SLU4"/>
<keyword evidence="2 4" id="KW-0863">Zinc-finger</keyword>
<dbReference type="HOGENOM" id="CLU_546338_0_0_1"/>
<dbReference type="AlphaFoldDB" id="A0A067SLU4"/>
<dbReference type="OrthoDB" id="2945538at2759"/>
<organism evidence="6 7">
    <name type="scientific">Galerina marginata (strain CBS 339.88)</name>
    <dbReference type="NCBI Taxonomy" id="685588"/>
    <lineage>
        <taxon>Eukaryota</taxon>
        <taxon>Fungi</taxon>
        <taxon>Dikarya</taxon>
        <taxon>Basidiomycota</taxon>
        <taxon>Agaricomycotina</taxon>
        <taxon>Agaricomycetes</taxon>
        <taxon>Agaricomycetidae</taxon>
        <taxon>Agaricales</taxon>
        <taxon>Agaricineae</taxon>
        <taxon>Strophariaceae</taxon>
        <taxon>Galerina</taxon>
    </lineage>
</organism>
<evidence type="ECO:0000256" key="2">
    <source>
        <dbReference type="ARBA" id="ARBA00022771"/>
    </source>
</evidence>
<feature type="domain" description="MYND-type" evidence="5">
    <location>
        <begin position="445"/>
        <end position="490"/>
    </location>
</feature>
<gene>
    <name evidence="6" type="ORF">GALMADRAFT_160763</name>
</gene>
<proteinExistence type="predicted"/>
<keyword evidence="1" id="KW-0479">Metal-binding</keyword>
<dbReference type="PROSITE" id="PS01360">
    <property type="entry name" value="ZF_MYND_1"/>
    <property type="match status" value="1"/>
</dbReference>
<keyword evidence="7" id="KW-1185">Reference proteome</keyword>
<evidence type="ECO:0000259" key="5">
    <source>
        <dbReference type="PROSITE" id="PS50865"/>
    </source>
</evidence>